<proteinExistence type="predicted"/>
<protein>
    <submittedName>
        <fullName evidence="1">Uncharacterized protein</fullName>
    </submittedName>
</protein>
<name>A0A8R1IKX0_CAEJA</name>
<dbReference type="Proteomes" id="UP000005237">
    <property type="component" value="Unassembled WGS sequence"/>
</dbReference>
<reference evidence="1" key="2">
    <citation type="submission" date="2022-06" db="UniProtKB">
        <authorList>
            <consortium name="EnsemblMetazoa"/>
        </authorList>
    </citation>
    <scope>IDENTIFICATION</scope>
    <source>
        <strain evidence="1">DF5081</strain>
    </source>
</reference>
<dbReference type="AlphaFoldDB" id="A0A8R1IKX0"/>
<evidence type="ECO:0000313" key="1">
    <source>
        <dbReference type="EnsemblMetazoa" id="CJA38497.1"/>
    </source>
</evidence>
<sequence>MIGRADIEGSKKQRRYGRLAATSQLSL</sequence>
<reference evidence="2" key="1">
    <citation type="submission" date="2010-08" db="EMBL/GenBank/DDBJ databases">
        <authorList>
            <consortium name="Caenorhabditis japonica Sequencing Consortium"/>
            <person name="Wilson R.K."/>
        </authorList>
    </citation>
    <scope>NUCLEOTIDE SEQUENCE [LARGE SCALE GENOMIC DNA]</scope>
    <source>
        <strain evidence="2">DF5081</strain>
    </source>
</reference>
<accession>A0A8R1IKX0</accession>
<evidence type="ECO:0000313" key="2">
    <source>
        <dbReference type="Proteomes" id="UP000005237"/>
    </source>
</evidence>
<organism evidence="1 2">
    <name type="scientific">Caenorhabditis japonica</name>
    <dbReference type="NCBI Taxonomy" id="281687"/>
    <lineage>
        <taxon>Eukaryota</taxon>
        <taxon>Metazoa</taxon>
        <taxon>Ecdysozoa</taxon>
        <taxon>Nematoda</taxon>
        <taxon>Chromadorea</taxon>
        <taxon>Rhabditida</taxon>
        <taxon>Rhabditina</taxon>
        <taxon>Rhabditomorpha</taxon>
        <taxon>Rhabditoidea</taxon>
        <taxon>Rhabditidae</taxon>
        <taxon>Peloderinae</taxon>
        <taxon>Caenorhabditis</taxon>
    </lineage>
</organism>
<keyword evidence="2" id="KW-1185">Reference proteome</keyword>
<dbReference type="EnsemblMetazoa" id="CJA38497.1">
    <property type="protein sequence ID" value="CJA38497.1"/>
    <property type="gene ID" value="WBGene00214344"/>
</dbReference>